<dbReference type="Proteomes" id="UP000244060">
    <property type="component" value="Unassembled WGS sequence"/>
</dbReference>
<keyword evidence="3" id="KW-1185">Reference proteome</keyword>
<dbReference type="EMBL" id="QAOT01000022">
    <property type="protein sequence ID" value="PTR13376.1"/>
    <property type="molecule type" value="Genomic_DNA"/>
</dbReference>
<evidence type="ECO:0000313" key="3">
    <source>
        <dbReference type="Proteomes" id="UP000244060"/>
    </source>
</evidence>
<keyword evidence="1" id="KW-0472">Membrane</keyword>
<name>A0A2T5JTA8_9RHOB</name>
<reference evidence="2 3" key="1">
    <citation type="submission" date="2018-04" db="EMBL/GenBank/DDBJ databases">
        <title>Genomic Encyclopedia of Type Strains, Phase III (KMG-III): the genomes of soil and plant-associated and newly described type strains.</title>
        <authorList>
            <person name="Whitman W."/>
        </authorList>
    </citation>
    <scope>NUCLEOTIDE SEQUENCE [LARGE SCALE GENOMIC DNA]</scope>
    <source>
        <strain evidence="2 3">KA25</strain>
    </source>
</reference>
<dbReference type="RefSeq" id="WP_108222292.1">
    <property type="nucleotide sequence ID" value="NZ_CP183927.1"/>
</dbReference>
<keyword evidence="1" id="KW-0812">Transmembrane</keyword>
<proteinExistence type="predicted"/>
<comment type="caution">
    <text evidence="2">The sequence shown here is derived from an EMBL/GenBank/DDBJ whole genome shotgun (WGS) entry which is preliminary data.</text>
</comment>
<evidence type="ECO:0000313" key="2">
    <source>
        <dbReference type="EMBL" id="PTR13376.1"/>
    </source>
</evidence>
<organism evidence="2 3">
    <name type="scientific">Cereibacter azotoformans</name>
    <dbReference type="NCBI Taxonomy" id="43057"/>
    <lineage>
        <taxon>Bacteria</taxon>
        <taxon>Pseudomonadati</taxon>
        <taxon>Pseudomonadota</taxon>
        <taxon>Alphaproteobacteria</taxon>
        <taxon>Rhodobacterales</taxon>
        <taxon>Paracoccaceae</taxon>
        <taxon>Cereibacter</taxon>
    </lineage>
</organism>
<protein>
    <submittedName>
        <fullName evidence="2">Uncharacterized protein</fullName>
    </submittedName>
</protein>
<dbReference type="AlphaFoldDB" id="A0A2T5JTA8"/>
<feature type="transmembrane region" description="Helical" evidence="1">
    <location>
        <begin position="80"/>
        <end position="108"/>
    </location>
</feature>
<sequence length="137" mass="15098">MIALVALVALGLSILHAFLTFSIVGDMLDVFHDIHSVQAVWRFGFISARPWLYLPYLPVTAALLVLLSPEGEFQRWYEHIPVTFAFAIHMLVVMLLTFVVVFVFPFTIANLGTTAFWILAAGLGMSWCAAAAAGLLD</sequence>
<accession>A0A2T5JTA8</accession>
<gene>
    <name evidence="2" type="ORF">C8J28_1226</name>
</gene>
<keyword evidence="1" id="KW-1133">Transmembrane helix</keyword>
<evidence type="ECO:0000256" key="1">
    <source>
        <dbReference type="SAM" id="Phobius"/>
    </source>
</evidence>
<feature type="transmembrane region" description="Helical" evidence="1">
    <location>
        <begin position="51"/>
        <end position="68"/>
    </location>
</feature>
<feature type="transmembrane region" description="Helical" evidence="1">
    <location>
        <begin position="114"/>
        <end position="136"/>
    </location>
</feature>